<dbReference type="EMBL" id="RRYP01016200">
    <property type="protein sequence ID" value="TNV75183.1"/>
    <property type="molecule type" value="Genomic_DNA"/>
</dbReference>
<evidence type="ECO:0000313" key="2">
    <source>
        <dbReference type="EMBL" id="TNV75183.1"/>
    </source>
</evidence>
<protein>
    <submittedName>
        <fullName evidence="2">Uncharacterized protein</fullName>
    </submittedName>
</protein>
<organism evidence="2 3">
    <name type="scientific">Halteria grandinella</name>
    <dbReference type="NCBI Taxonomy" id="5974"/>
    <lineage>
        <taxon>Eukaryota</taxon>
        <taxon>Sar</taxon>
        <taxon>Alveolata</taxon>
        <taxon>Ciliophora</taxon>
        <taxon>Intramacronucleata</taxon>
        <taxon>Spirotrichea</taxon>
        <taxon>Stichotrichia</taxon>
        <taxon>Sporadotrichida</taxon>
        <taxon>Halteriidae</taxon>
        <taxon>Halteria</taxon>
    </lineage>
</organism>
<comment type="caution">
    <text evidence="2">The sequence shown here is derived from an EMBL/GenBank/DDBJ whole genome shotgun (WGS) entry which is preliminary data.</text>
</comment>
<proteinExistence type="predicted"/>
<dbReference type="Proteomes" id="UP000785679">
    <property type="component" value="Unassembled WGS sequence"/>
</dbReference>
<sequence length="152" mass="18178">MQRELELHSSEQAPPKIDLVPDREDDNTLYEKLEEGVFAIEEALYPDINNMQRPEKDLAYEKKSQKYMDKGPTPVINRETIKDPQIDFASLKAHEKQRDLKESQLEQMKERVRKSQFWKKLINYTHEKPTMRTLTPDEEDLQNDIQFWKTLD</sequence>
<evidence type="ECO:0000256" key="1">
    <source>
        <dbReference type="SAM" id="MobiDB-lite"/>
    </source>
</evidence>
<dbReference type="AlphaFoldDB" id="A0A8J8SYQ5"/>
<evidence type="ECO:0000313" key="3">
    <source>
        <dbReference type="Proteomes" id="UP000785679"/>
    </source>
</evidence>
<keyword evidence="3" id="KW-1185">Reference proteome</keyword>
<feature type="region of interest" description="Disordered" evidence="1">
    <location>
        <begin position="1"/>
        <end position="24"/>
    </location>
</feature>
<gene>
    <name evidence="2" type="ORF">FGO68_gene2544</name>
</gene>
<name>A0A8J8SYQ5_HALGN</name>
<reference evidence="2" key="1">
    <citation type="submission" date="2019-06" db="EMBL/GenBank/DDBJ databases">
        <authorList>
            <person name="Zheng W."/>
        </authorList>
    </citation>
    <scope>NUCLEOTIDE SEQUENCE</scope>
    <source>
        <strain evidence="2">QDHG01</strain>
    </source>
</reference>
<accession>A0A8J8SYQ5</accession>